<feature type="compositionally biased region" description="Polar residues" evidence="1">
    <location>
        <begin position="26"/>
        <end position="36"/>
    </location>
</feature>
<gene>
    <name evidence="2" type="ORF">D9615_002772</name>
</gene>
<accession>A0A8H5HFW9</accession>
<name>A0A8H5HFW9_9AGAR</name>
<dbReference type="Proteomes" id="UP000565441">
    <property type="component" value="Unassembled WGS sequence"/>
</dbReference>
<organism evidence="2 3">
    <name type="scientific">Tricholomella constricta</name>
    <dbReference type="NCBI Taxonomy" id="117010"/>
    <lineage>
        <taxon>Eukaryota</taxon>
        <taxon>Fungi</taxon>
        <taxon>Dikarya</taxon>
        <taxon>Basidiomycota</taxon>
        <taxon>Agaricomycotina</taxon>
        <taxon>Agaricomycetes</taxon>
        <taxon>Agaricomycetidae</taxon>
        <taxon>Agaricales</taxon>
        <taxon>Tricholomatineae</taxon>
        <taxon>Lyophyllaceae</taxon>
        <taxon>Tricholomella</taxon>
    </lineage>
</organism>
<comment type="caution">
    <text evidence="2">The sequence shown here is derived from an EMBL/GenBank/DDBJ whole genome shotgun (WGS) entry which is preliminary data.</text>
</comment>
<dbReference type="EMBL" id="JAACJP010000008">
    <property type="protein sequence ID" value="KAF5382421.1"/>
    <property type="molecule type" value="Genomic_DNA"/>
</dbReference>
<proteinExistence type="predicted"/>
<protein>
    <submittedName>
        <fullName evidence="2">Uncharacterized protein</fullName>
    </submittedName>
</protein>
<evidence type="ECO:0000313" key="2">
    <source>
        <dbReference type="EMBL" id="KAF5382421.1"/>
    </source>
</evidence>
<evidence type="ECO:0000256" key="1">
    <source>
        <dbReference type="SAM" id="MobiDB-lite"/>
    </source>
</evidence>
<dbReference type="OrthoDB" id="200398at2759"/>
<reference evidence="2 3" key="1">
    <citation type="journal article" date="2020" name="ISME J.">
        <title>Uncovering the hidden diversity of litter-decomposition mechanisms in mushroom-forming fungi.</title>
        <authorList>
            <person name="Floudas D."/>
            <person name="Bentzer J."/>
            <person name="Ahren D."/>
            <person name="Johansson T."/>
            <person name="Persson P."/>
            <person name="Tunlid A."/>
        </authorList>
    </citation>
    <scope>NUCLEOTIDE SEQUENCE [LARGE SCALE GENOMIC DNA]</scope>
    <source>
        <strain evidence="2 3">CBS 661.87</strain>
    </source>
</reference>
<keyword evidence="3" id="KW-1185">Reference proteome</keyword>
<sequence>MSSKYASSTTSLISTNTTSSNWSATKKPSQAQQQAPHKTKPRKTKLEKSQYKPYMSASKFAELAKKNGWASPTAGRPSF</sequence>
<evidence type="ECO:0000313" key="3">
    <source>
        <dbReference type="Proteomes" id="UP000565441"/>
    </source>
</evidence>
<feature type="region of interest" description="Disordered" evidence="1">
    <location>
        <begin position="1"/>
        <end position="51"/>
    </location>
</feature>
<dbReference type="AlphaFoldDB" id="A0A8H5HFW9"/>
<feature type="compositionally biased region" description="Low complexity" evidence="1">
    <location>
        <begin position="7"/>
        <end position="25"/>
    </location>
</feature>